<dbReference type="SMART" id="SM00758">
    <property type="entry name" value="PA14"/>
    <property type="match status" value="1"/>
</dbReference>
<dbReference type="Pfam" id="PF00630">
    <property type="entry name" value="Filamin"/>
    <property type="match status" value="2"/>
</dbReference>
<protein>
    <recommendedName>
        <fullName evidence="2">PA14 domain-containing protein</fullName>
    </recommendedName>
</protein>
<feature type="domain" description="PA14" evidence="2">
    <location>
        <begin position="126"/>
        <end position="262"/>
    </location>
</feature>
<dbReference type="PROSITE" id="PS50194">
    <property type="entry name" value="FILAMIN_REPEAT"/>
    <property type="match status" value="2"/>
</dbReference>
<dbReference type="Gene3D" id="2.60.40.10">
    <property type="entry name" value="Immunoglobulins"/>
    <property type="match status" value="2"/>
</dbReference>
<dbReference type="PANTHER" id="PTHR16165">
    <property type="entry name" value="NXPE FAMILY MEMBER"/>
    <property type="match status" value="1"/>
</dbReference>
<organism evidence="3">
    <name type="scientific">Ditylum brightwellii</name>
    <dbReference type="NCBI Taxonomy" id="49249"/>
    <lineage>
        <taxon>Eukaryota</taxon>
        <taxon>Sar</taxon>
        <taxon>Stramenopiles</taxon>
        <taxon>Ochrophyta</taxon>
        <taxon>Bacillariophyta</taxon>
        <taxon>Mediophyceae</taxon>
        <taxon>Lithodesmiophycidae</taxon>
        <taxon>Lithodesmiales</taxon>
        <taxon>Lithodesmiaceae</taxon>
        <taxon>Ditylum</taxon>
    </lineage>
</organism>
<reference evidence="3" key="1">
    <citation type="submission" date="2021-01" db="EMBL/GenBank/DDBJ databases">
        <authorList>
            <person name="Corre E."/>
            <person name="Pelletier E."/>
            <person name="Niang G."/>
            <person name="Scheremetjew M."/>
            <person name="Finn R."/>
            <person name="Kale V."/>
            <person name="Holt S."/>
            <person name="Cochrane G."/>
            <person name="Meng A."/>
            <person name="Brown T."/>
            <person name="Cohen L."/>
        </authorList>
    </citation>
    <scope>NUCLEOTIDE SEQUENCE</scope>
    <source>
        <strain evidence="3">GSO104</strain>
    </source>
</reference>
<feature type="repeat" description="Filamin" evidence="1">
    <location>
        <begin position="283"/>
        <end position="401"/>
    </location>
</feature>
<dbReference type="SUPFAM" id="SSF81296">
    <property type="entry name" value="E set domains"/>
    <property type="match status" value="2"/>
</dbReference>
<dbReference type="SUPFAM" id="SSF56988">
    <property type="entry name" value="Anthrax protective antigen"/>
    <property type="match status" value="1"/>
</dbReference>
<evidence type="ECO:0000313" key="4">
    <source>
        <dbReference type="EMBL" id="CAE4635656.1"/>
    </source>
</evidence>
<proteinExistence type="predicted"/>
<dbReference type="InterPro" id="IPR001298">
    <property type="entry name" value="Filamin/ABP280_rpt"/>
</dbReference>
<gene>
    <name evidence="3" type="ORF">DBRI00130_LOCUS29882</name>
    <name evidence="4" type="ORF">DBRI00130_LOCUS29883</name>
</gene>
<dbReference type="PANTHER" id="PTHR16165:SF23">
    <property type="entry name" value="NEUREXOPHILIN AND PC-ESTERASE DOMAIN FAMILY, MEMBER 5"/>
    <property type="match status" value="1"/>
</dbReference>
<dbReference type="InterPro" id="IPR017868">
    <property type="entry name" value="Filamin/ABP280_repeat-like"/>
</dbReference>
<accession>A0A6V2KCC5</accession>
<dbReference type="Gene3D" id="3.90.182.10">
    <property type="entry name" value="Toxin - Anthrax Protective Antigen,domain 1"/>
    <property type="match status" value="1"/>
</dbReference>
<dbReference type="InterPro" id="IPR014756">
    <property type="entry name" value="Ig_E-set"/>
</dbReference>
<dbReference type="InterPro" id="IPR037524">
    <property type="entry name" value="PA14/GLEYA"/>
</dbReference>
<name>A0A6V2KCC5_9STRA</name>
<dbReference type="SMART" id="SM00557">
    <property type="entry name" value="IG_FLMN"/>
    <property type="match status" value="2"/>
</dbReference>
<dbReference type="EMBL" id="HBNS01038287">
    <property type="protein sequence ID" value="CAE4635656.1"/>
    <property type="molecule type" value="Transcribed_RNA"/>
</dbReference>
<feature type="repeat" description="Filamin" evidence="1">
    <location>
        <begin position="421"/>
        <end position="501"/>
    </location>
</feature>
<dbReference type="AlphaFoldDB" id="A0A6V2KCC5"/>
<dbReference type="PROSITE" id="PS51820">
    <property type="entry name" value="PA14"/>
    <property type="match status" value="1"/>
</dbReference>
<dbReference type="Pfam" id="PF07691">
    <property type="entry name" value="PA14"/>
    <property type="match status" value="1"/>
</dbReference>
<dbReference type="InterPro" id="IPR011658">
    <property type="entry name" value="PA14_dom"/>
</dbReference>
<dbReference type="EMBL" id="HBNS01038286">
    <property type="protein sequence ID" value="CAE4635655.1"/>
    <property type="molecule type" value="Transcribed_RNA"/>
</dbReference>
<sequence>MNYDAIVIRSDPDDQEQAMFEQRLCEDEFGVAVQKINQNGKSVLRYVRCVPLFPLQSLHSDALPLSTNASANRAQQSNLRSAASLFAESGASPSVVVEEKVDGFLSYTGTYSADLAGAYSLAVLQLECCGLSGKYYDNQWLMDLPVIERIDLMLNFDLGSGAITPYGRDYVSIRWWGKLKPDTNELYTFYVAADDGVRLYINHILLVDSWEDNPNKKRAQMQLTANSYHDIKIEYKKETGPAYFQLQWSSRSIRKHVIPSSNLYYPTHILGSPFPTIIMPGGTDYPHSDFVPVSGRDRTRATAGEQAFFLIQAKDLIGNIKTSNGDSQGDYQSPQQQFTVDIIGSHGTTSGSVAYIGSGQYRVNYTLTKAGMYTVHAKTGGTDIYCGLGEENRCSPFSLTVVPGPTVGSMCEAESESSVDSLVKARAGENGVIYVQAKDAYGNNRHIGGDNLIAKFSSTDNPNIQYRGNIADQSNGTYVISYSIPLDGSYIVSISLDGESVQYCRGPSGDRWHNRNYDGVNVYYSPAFCSFQNDTPLHVVHHKLHALSSTVIDNGKTGLAAATVGVENGFAIQARDKFGNIRSGSGTPHIPSFGDGSSDTFLVTLVGPGGYSVRKSSYVNIIVCLNSAIPGYFRLIFGDVASHDLPHDISPAAMEIALMTMHGISISTEVNRKTINGNHEWAVTFLSHFEEWSKHSLSVIPSSDGIVLVSDQMSVLQIGNGGLYPIAYTVWKKGIYELSITSSGSIVSDSTYTIEVADGAVQASSSNAFGQGLISGSAGEKAYFEIQTKDVQQSEVQVIQASGVVINYVNEVQTITIPTALGDYFLLTFRGKTTTGIQVGTSLLVDLKTALEELATINHVSVHSSGSETINSGDQIDVEFHSKHGDLDLMMSSNSDIITKKL</sequence>
<dbReference type="InterPro" id="IPR013783">
    <property type="entry name" value="Ig-like_fold"/>
</dbReference>
<evidence type="ECO:0000256" key="1">
    <source>
        <dbReference type="PROSITE-ProRule" id="PRU00087"/>
    </source>
</evidence>
<evidence type="ECO:0000259" key="2">
    <source>
        <dbReference type="PROSITE" id="PS51820"/>
    </source>
</evidence>
<evidence type="ECO:0000313" key="3">
    <source>
        <dbReference type="EMBL" id="CAE4635655.1"/>
    </source>
</evidence>